<proteinExistence type="predicted"/>
<evidence type="ECO:0000313" key="2">
    <source>
        <dbReference type="EMBL" id="MBB3167878.1"/>
    </source>
</evidence>
<sequence>MSKELKSSKNTKKKALLSPKEKKAAKIAKKQTKNLFDI</sequence>
<protein>
    <submittedName>
        <fullName evidence="2">Uncharacterized protein</fullName>
    </submittedName>
</protein>
<dbReference type="AlphaFoldDB" id="A0A839UQQ7"/>
<reference evidence="2 3" key="1">
    <citation type="submission" date="2020-08" db="EMBL/GenBank/DDBJ databases">
        <title>Genomic Encyclopedia of Type Strains, Phase III (KMG-III): the genomes of soil and plant-associated and newly described type strains.</title>
        <authorList>
            <person name="Whitman W."/>
        </authorList>
    </citation>
    <scope>NUCLEOTIDE SEQUENCE [LARGE SCALE GENOMIC DNA]</scope>
    <source>
        <strain evidence="2 3">CECT 8571</strain>
    </source>
</reference>
<feature type="region of interest" description="Disordered" evidence="1">
    <location>
        <begin position="1"/>
        <end position="38"/>
    </location>
</feature>
<keyword evidence="3" id="KW-1185">Reference proteome</keyword>
<dbReference type="EMBL" id="JACHXZ010000001">
    <property type="protein sequence ID" value="MBB3167878.1"/>
    <property type="molecule type" value="Genomic_DNA"/>
</dbReference>
<name>A0A839UQQ7_9GAMM</name>
<evidence type="ECO:0000256" key="1">
    <source>
        <dbReference type="SAM" id="MobiDB-lite"/>
    </source>
</evidence>
<accession>A0A839UQQ7</accession>
<organism evidence="2 3">
    <name type="scientific">Simiduia aestuariiviva</name>
    <dbReference type="NCBI Taxonomy" id="1510459"/>
    <lineage>
        <taxon>Bacteria</taxon>
        <taxon>Pseudomonadati</taxon>
        <taxon>Pseudomonadota</taxon>
        <taxon>Gammaproteobacteria</taxon>
        <taxon>Cellvibrionales</taxon>
        <taxon>Cellvibrionaceae</taxon>
        <taxon>Simiduia</taxon>
    </lineage>
</organism>
<comment type="caution">
    <text evidence="2">The sequence shown here is derived from an EMBL/GenBank/DDBJ whole genome shotgun (WGS) entry which is preliminary data.</text>
</comment>
<dbReference type="Proteomes" id="UP000559987">
    <property type="component" value="Unassembled WGS sequence"/>
</dbReference>
<evidence type="ECO:0000313" key="3">
    <source>
        <dbReference type="Proteomes" id="UP000559987"/>
    </source>
</evidence>
<gene>
    <name evidence="2" type="ORF">FHS30_001054</name>
</gene>